<sequence length="649" mass="72975">MQTLPKPYKFRCSSCGEDDIAERTAIQGDPRNLLLQCHWDGFNISKTNNKIRCMVETGSSIYAFNKGSFLRAFDNPTDLRDAGVIGRSPLWRLHSLYGFKPHKDMIKDELHLFALDVKAANEYVSNTIATNVRNNGRWPVLSSSNQRNRCSSFKSEEYVKAVRWQLAMVLNKIGNNCSRQFLEVCELAIQITDVVFSISRAGWDMRLVKAMKQLCLAWGVRSEELFGKRGSIKEHSGEFLDGILEHGGGLLSPCCAIGSISCEAQAVESQFLFSVKDLKERGARARLPPGRLRNEMSAAGMFGNARSDAVLRRVRSIADSIAALPSVDFKEVKVFDKLPWPSLQPRVPRVPSEADGFWLVGRPVFKEILDRFAASKNDVIDLDGNVGSGKTYLLLMLSLHCLHEFSKGNQGAARKSRLVCIFRMPEERSGLLTATREALLVAFADDAPTCNCLCCIEDWEEMMEVVSWLKDTNDLFFVVDEYDVLDSRASSSSFMNVWLALEALEESSTCLHGGSARRNEAYARVFKTTHNRNYHCKYTAFTPEETKQYITWKGLPSEPGEMQALTGGLPLMVRVFMDCYVEAAASADREHEAREKFLSTEEVEQQRRTVEQWVTEIAALKRVRRRIEVAALSDLIAGTGRIDSDSFDP</sequence>
<dbReference type="InParanoid" id="D8S093"/>
<accession>D8S093</accession>
<keyword evidence="2" id="KW-1185">Reference proteome</keyword>
<evidence type="ECO:0000313" key="1">
    <source>
        <dbReference type="EMBL" id="EFJ22443.1"/>
    </source>
</evidence>
<dbReference type="Proteomes" id="UP000001514">
    <property type="component" value="Unassembled WGS sequence"/>
</dbReference>
<reference evidence="1 2" key="1">
    <citation type="journal article" date="2011" name="Science">
        <title>The Selaginella genome identifies genetic changes associated with the evolution of vascular plants.</title>
        <authorList>
            <person name="Banks J.A."/>
            <person name="Nishiyama T."/>
            <person name="Hasebe M."/>
            <person name="Bowman J.L."/>
            <person name="Gribskov M."/>
            <person name="dePamphilis C."/>
            <person name="Albert V.A."/>
            <person name="Aono N."/>
            <person name="Aoyama T."/>
            <person name="Ambrose B.A."/>
            <person name="Ashton N.W."/>
            <person name="Axtell M.J."/>
            <person name="Barker E."/>
            <person name="Barker M.S."/>
            <person name="Bennetzen J.L."/>
            <person name="Bonawitz N.D."/>
            <person name="Chapple C."/>
            <person name="Cheng C."/>
            <person name="Correa L.G."/>
            <person name="Dacre M."/>
            <person name="DeBarry J."/>
            <person name="Dreyer I."/>
            <person name="Elias M."/>
            <person name="Engstrom E.M."/>
            <person name="Estelle M."/>
            <person name="Feng L."/>
            <person name="Finet C."/>
            <person name="Floyd S.K."/>
            <person name="Frommer W.B."/>
            <person name="Fujita T."/>
            <person name="Gramzow L."/>
            <person name="Gutensohn M."/>
            <person name="Harholt J."/>
            <person name="Hattori M."/>
            <person name="Heyl A."/>
            <person name="Hirai T."/>
            <person name="Hiwatashi Y."/>
            <person name="Ishikawa M."/>
            <person name="Iwata M."/>
            <person name="Karol K.G."/>
            <person name="Koehler B."/>
            <person name="Kolukisaoglu U."/>
            <person name="Kubo M."/>
            <person name="Kurata T."/>
            <person name="Lalonde S."/>
            <person name="Li K."/>
            <person name="Li Y."/>
            <person name="Litt A."/>
            <person name="Lyons E."/>
            <person name="Manning G."/>
            <person name="Maruyama T."/>
            <person name="Michael T.P."/>
            <person name="Mikami K."/>
            <person name="Miyazaki S."/>
            <person name="Morinaga S."/>
            <person name="Murata T."/>
            <person name="Mueller-Roeber B."/>
            <person name="Nelson D.R."/>
            <person name="Obara M."/>
            <person name="Oguri Y."/>
            <person name="Olmstead R.G."/>
            <person name="Onodera N."/>
            <person name="Petersen B.L."/>
            <person name="Pils B."/>
            <person name="Prigge M."/>
            <person name="Rensing S.A."/>
            <person name="Riano-Pachon D.M."/>
            <person name="Roberts A.W."/>
            <person name="Sato Y."/>
            <person name="Scheller H.V."/>
            <person name="Schulz B."/>
            <person name="Schulz C."/>
            <person name="Shakirov E.V."/>
            <person name="Shibagaki N."/>
            <person name="Shinohara N."/>
            <person name="Shippen D.E."/>
            <person name="Soerensen I."/>
            <person name="Sotooka R."/>
            <person name="Sugimoto N."/>
            <person name="Sugita M."/>
            <person name="Sumikawa N."/>
            <person name="Tanurdzic M."/>
            <person name="Theissen G."/>
            <person name="Ulvskov P."/>
            <person name="Wakazuki S."/>
            <person name="Weng J.K."/>
            <person name="Willats W.W."/>
            <person name="Wipf D."/>
            <person name="Wolf P.G."/>
            <person name="Yang L."/>
            <person name="Zimmer A.D."/>
            <person name="Zhu Q."/>
            <person name="Mitros T."/>
            <person name="Hellsten U."/>
            <person name="Loque D."/>
            <person name="Otillar R."/>
            <person name="Salamov A."/>
            <person name="Schmutz J."/>
            <person name="Shapiro H."/>
            <person name="Lindquist E."/>
            <person name="Lucas S."/>
            <person name="Rokhsar D."/>
            <person name="Grigoriev I.V."/>
        </authorList>
    </citation>
    <scope>NUCLEOTIDE SEQUENCE [LARGE SCALE GENOMIC DNA]</scope>
</reference>
<organism evidence="2">
    <name type="scientific">Selaginella moellendorffii</name>
    <name type="common">Spikemoss</name>
    <dbReference type="NCBI Taxonomy" id="88036"/>
    <lineage>
        <taxon>Eukaryota</taxon>
        <taxon>Viridiplantae</taxon>
        <taxon>Streptophyta</taxon>
        <taxon>Embryophyta</taxon>
        <taxon>Tracheophyta</taxon>
        <taxon>Lycopodiopsida</taxon>
        <taxon>Selaginellales</taxon>
        <taxon>Selaginellaceae</taxon>
        <taxon>Selaginella</taxon>
    </lineage>
</organism>
<dbReference type="AlphaFoldDB" id="D8S093"/>
<dbReference type="KEGG" id="smo:SELMODRAFT_416740"/>
<proteinExistence type="predicted"/>
<name>D8S093_SELML</name>
<evidence type="ECO:0000313" key="2">
    <source>
        <dbReference type="Proteomes" id="UP000001514"/>
    </source>
</evidence>
<protein>
    <submittedName>
        <fullName evidence="1">Uncharacterized protein</fullName>
    </submittedName>
</protein>
<gene>
    <name evidence="1" type="ORF">SELMODRAFT_416740</name>
</gene>
<dbReference type="Gramene" id="EFJ22443">
    <property type="protein sequence ID" value="EFJ22443"/>
    <property type="gene ID" value="SELMODRAFT_416740"/>
</dbReference>
<dbReference type="EMBL" id="GL377596">
    <property type="protein sequence ID" value="EFJ22443.1"/>
    <property type="molecule type" value="Genomic_DNA"/>
</dbReference>
<dbReference type="HOGENOM" id="CLU_422381_0_0_1"/>